<sequence>MSENAIWDVRTIPGNDFKSETYIMRKPVLVTFIAQDHPIGTTNNSKLKSMVVDKNSKLVNREVDIDMKLLDEFFRKQFTIPPQVEFLVNHKHEEIHDYMKAIKADNYDGFFFVFLSYLSLKERNKKGELPCLKVECYDYAVPIEDFMGMVKKRSDMALKPKVFLFQADDLDLMQPNIIKKATGFGEKVELKQMKIPTDADQLMMMSTLPQRLPTLRPETNVAIPTASEGGGVVGQPSDESEKVTVRKENSLLIKAFVDVLETNRDVDVLSCTPLINGKIEQLIDVLGLAGEYGTDFVEKKLVLPVVYSTLTKDLHFYHKRDNPFGL</sequence>
<reference evidence="2" key="2">
    <citation type="submission" date="2020-11" db="EMBL/GenBank/DDBJ databases">
        <authorList>
            <person name="McCartney M.A."/>
            <person name="Auch B."/>
            <person name="Kono T."/>
            <person name="Mallez S."/>
            <person name="Becker A."/>
            <person name="Gohl D.M."/>
            <person name="Silverstein K.A.T."/>
            <person name="Koren S."/>
            <person name="Bechman K.B."/>
            <person name="Herman A."/>
            <person name="Abrahante J.E."/>
            <person name="Garbe J."/>
        </authorList>
    </citation>
    <scope>NUCLEOTIDE SEQUENCE</scope>
    <source>
        <strain evidence="2">Duluth1</strain>
        <tissue evidence="2">Whole animal</tissue>
    </source>
</reference>
<dbReference type="Pfam" id="PF00656">
    <property type="entry name" value="Peptidase_C14"/>
    <property type="match status" value="1"/>
</dbReference>
<name>A0A9D4DFB3_DREPO</name>
<proteinExistence type="predicted"/>
<dbReference type="AlphaFoldDB" id="A0A9D4DFB3"/>
<keyword evidence="3" id="KW-1185">Reference proteome</keyword>
<evidence type="ECO:0000313" key="3">
    <source>
        <dbReference type="Proteomes" id="UP000828390"/>
    </source>
</evidence>
<organism evidence="2 3">
    <name type="scientific">Dreissena polymorpha</name>
    <name type="common">Zebra mussel</name>
    <name type="synonym">Mytilus polymorpha</name>
    <dbReference type="NCBI Taxonomy" id="45954"/>
    <lineage>
        <taxon>Eukaryota</taxon>
        <taxon>Metazoa</taxon>
        <taxon>Spiralia</taxon>
        <taxon>Lophotrochozoa</taxon>
        <taxon>Mollusca</taxon>
        <taxon>Bivalvia</taxon>
        <taxon>Autobranchia</taxon>
        <taxon>Heteroconchia</taxon>
        <taxon>Euheterodonta</taxon>
        <taxon>Imparidentia</taxon>
        <taxon>Neoheterodontei</taxon>
        <taxon>Myida</taxon>
        <taxon>Dreissenoidea</taxon>
        <taxon>Dreissenidae</taxon>
        <taxon>Dreissena</taxon>
    </lineage>
</organism>
<gene>
    <name evidence="2" type="ORF">DPMN_182356</name>
</gene>
<dbReference type="OrthoDB" id="6145725at2759"/>
<dbReference type="InterPro" id="IPR029030">
    <property type="entry name" value="Caspase-like_dom_sf"/>
</dbReference>
<evidence type="ECO:0000259" key="1">
    <source>
        <dbReference type="Pfam" id="PF00656"/>
    </source>
</evidence>
<dbReference type="GO" id="GO:0006508">
    <property type="term" value="P:proteolysis"/>
    <property type="evidence" value="ECO:0007669"/>
    <property type="project" value="InterPro"/>
</dbReference>
<dbReference type="EMBL" id="JAIWYP010000010">
    <property type="protein sequence ID" value="KAH3747921.1"/>
    <property type="molecule type" value="Genomic_DNA"/>
</dbReference>
<dbReference type="SUPFAM" id="SSF52129">
    <property type="entry name" value="Caspase-like"/>
    <property type="match status" value="1"/>
</dbReference>
<evidence type="ECO:0000313" key="2">
    <source>
        <dbReference type="EMBL" id="KAH3747921.1"/>
    </source>
</evidence>
<feature type="domain" description="Peptidase C14 caspase" evidence="1">
    <location>
        <begin position="63"/>
        <end position="314"/>
    </location>
</feature>
<accession>A0A9D4DFB3</accession>
<comment type="caution">
    <text evidence="2">The sequence shown here is derived from an EMBL/GenBank/DDBJ whole genome shotgun (WGS) entry which is preliminary data.</text>
</comment>
<reference evidence="2" key="1">
    <citation type="journal article" date="2019" name="bioRxiv">
        <title>The Genome of the Zebra Mussel, Dreissena polymorpha: A Resource for Invasive Species Research.</title>
        <authorList>
            <person name="McCartney M.A."/>
            <person name="Auch B."/>
            <person name="Kono T."/>
            <person name="Mallez S."/>
            <person name="Zhang Y."/>
            <person name="Obille A."/>
            <person name="Becker A."/>
            <person name="Abrahante J.E."/>
            <person name="Garbe J."/>
            <person name="Badalamenti J.P."/>
            <person name="Herman A."/>
            <person name="Mangelson H."/>
            <person name="Liachko I."/>
            <person name="Sullivan S."/>
            <person name="Sone E.D."/>
            <person name="Koren S."/>
            <person name="Silverstein K.A.T."/>
            <person name="Beckman K.B."/>
            <person name="Gohl D.M."/>
        </authorList>
    </citation>
    <scope>NUCLEOTIDE SEQUENCE</scope>
    <source>
        <strain evidence="2">Duluth1</strain>
        <tissue evidence="2">Whole animal</tissue>
    </source>
</reference>
<protein>
    <recommendedName>
        <fullName evidence="1">Peptidase C14 caspase domain-containing protein</fullName>
    </recommendedName>
</protein>
<dbReference type="Proteomes" id="UP000828390">
    <property type="component" value="Unassembled WGS sequence"/>
</dbReference>
<dbReference type="GO" id="GO:0004197">
    <property type="term" value="F:cysteine-type endopeptidase activity"/>
    <property type="evidence" value="ECO:0007669"/>
    <property type="project" value="InterPro"/>
</dbReference>
<dbReference type="InterPro" id="IPR011600">
    <property type="entry name" value="Pept_C14_caspase"/>
</dbReference>
<dbReference type="Gene3D" id="3.40.50.1460">
    <property type="match status" value="1"/>
</dbReference>